<proteinExistence type="predicted"/>
<evidence type="ECO:0000313" key="2">
    <source>
        <dbReference type="EMBL" id="MFD2569484.1"/>
    </source>
</evidence>
<dbReference type="PROSITE" id="PS51257">
    <property type="entry name" value="PROKAR_LIPOPROTEIN"/>
    <property type="match status" value="1"/>
</dbReference>
<keyword evidence="3" id="KW-1185">Reference proteome</keyword>
<dbReference type="Proteomes" id="UP001597469">
    <property type="component" value="Unassembled WGS sequence"/>
</dbReference>
<evidence type="ECO:0008006" key="4">
    <source>
        <dbReference type="Google" id="ProtNLM"/>
    </source>
</evidence>
<gene>
    <name evidence="2" type="ORF">ACFSUS_02505</name>
</gene>
<organism evidence="2 3">
    <name type="scientific">Spirosoma soli</name>
    <dbReference type="NCBI Taxonomy" id="1770529"/>
    <lineage>
        <taxon>Bacteria</taxon>
        <taxon>Pseudomonadati</taxon>
        <taxon>Bacteroidota</taxon>
        <taxon>Cytophagia</taxon>
        <taxon>Cytophagales</taxon>
        <taxon>Cytophagaceae</taxon>
        <taxon>Spirosoma</taxon>
    </lineage>
</organism>
<protein>
    <recommendedName>
        <fullName evidence="4">Lipocalin-like domain-containing protein</fullName>
    </recommendedName>
</protein>
<dbReference type="RefSeq" id="WP_381518579.1">
    <property type="nucleotide sequence ID" value="NZ_JBHULN010000001.1"/>
</dbReference>
<sequence length="153" mass="17419">MRVPFKIPLVLIVLISFVSGCNKQQAATPLVGTWELISATATEKDSTYSTFNPKQKMIKIINSTHFAFLNHDLNRDRQDTSKAGFTAGGGKYTLVDSVYTEYLEYFIDKAWENNKFEFVVKTEGDTLVQKGVEKLEKLGIDRVIVEKYKRVNE</sequence>
<feature type="chain" id="PRO_5046597972" description="Lipocalin-like domain-containing protein" evidence="1">
    <location>
        <begin position="27"/>
        <end position="153"/>
    </location>
</feature>
<evidence type="ECO:0000256" key="1">
    <source>
        <dbReference type="SAM" id="SignalP"/>
    </source>
</evidence>
<keyword evidence="1" id="KW-0732">Signal</keyword>
<dbReference type="Gene3D" id="2.40.128.490">
    <property type="entry name" value="Uncharacterised protein PF14869, DUF4488"/>
    <property type="match status" value="1"/>
</dbReference>
<comment type="caution">
    <text evidence="2">The sequence shown here is derived from an EMBL/GenBank/DDBJ whole genome shotgun (WGS) entry which is preliminary data.</text>
</comment>
<feature type="signal peptide" evidence="1">
    <location>
        <begin position="1"/>
        <end position="26"/>
    </location>
</feature>
<reference evidence="3" key="1">
    <citation type="journal article" date="2019" name="Int. J. Syst. Evol. Microbiol.">
        <title>The Global Catalogue of Microorganisms (GCM) 10K type strain sequencing project: providing services to taxonomists for standard genome sequencing and annotation.</title>
        <authorList>
            <consortium name="The Broad Institute Genomics Platform"/>
            <consortium name="The Broad Institute Genome Sequencing Center for Infectious Disease"/>
            <person name="Wu L."/>
            <person name="Ma J."/>
        </authorList>
    </citation>
    <scope>NUCLEOTIDE SEQUENCE [LARGE SCALE GENOMIC DNA]</scope>
    <source>
        <strain evidence="3">KCTC 42805</strain>
    </source>
</reference>
<accession>A0ABW5LY02</accession>
<evidence type="ECO:0000313" key="3">
    <source>
        <dbReference type="Proteomes" id="UP001597469"/>
    </source>
</evidence>
<dbReference type="EMBL" id="JBHULN010000001">
    <property type="protein sequence ID" value="MFD2569484.1"/>
    <property type="molecule type" value="Genomic_DNA"/>
</dbReference>
<name>A0ABW5LY02_9BACT</name>